<dbReference type="GeneID" id="19402276"/>
<dbReference type="Proteomes" id="UP000016935">
    <property type="component" value="Unassembled WGS sequence"/>
</dbReference>
<reference evidence="2 3" key="1">
    <citation type="journal article" date="2012" name="PLoS Pathog.">
        <title>Diverse lifestyles and strategies of plant pathogenesis encoded in the genomes of eighteen Dothideomycetes fungi.</title>
        <authorList>
            <person name="Ohm R.A."/>
            <person name="Feau N."/>
            <person name="Henrissat B."/>
            <person name="Schoch C.L."/>
            <person name="Horwitz B.A."/>
            <person name="Barry K.W."/>
            <person name="Condon B.J."/>
            <person name="Copeland A.C."/>
            <person name="Dhillon B."/>
            <person name="Glaser F."/>
            <person name="Hesse C.N."/>
            <person name="Kosti I."/>
            <person name="LaButti K."/>
            <person name="Lindquist E.A."/>
            <person name="Lucas S."/>
            <person name="Salamov A.A."/>
            <person name="Bradshaw R.E."/>
            <person name="Ciuffetti L."/>
            <person name="Hamelin R.C."/>
            <person name="Kema G.H.J."/>
            <person name="Lawrence C."/>
            <person name="Scott J.A."/>
            <person name="Spatafora J.W."/>
            <person name="Turgeon B.G."/>
            <person name="de Wit P.J.G.M."/>
            <person name="Zhong S."/>
            <person name="Goodwin S.B."/>
            <person name="Grigoriev I.V."/>
        </authorList>
    </citation>
    <scope>NUCLEOTIDE SEQUENCE [LARGE SCALE GENOMIC DNA]</scope>
    <source>
        <strain evidence="3">28A</strain>
    </source>
</reference>
<evidence type="ECO:0000313" key="2">
    <source>
        <dbReference type="EMBL" id="EOA84490.1"/>
    </source>
</evidence>
<dbReference type="HOGENOM" id="CLU_2905603_0_0_1"/>
<dbReference type="EMBL" id="KB908703">
    <property type="protein sequence ID" value="EOA84490.1"/>
    <property type="molecule type" value="Genomic_DNA"/>
</dbReference>
<sequence length="62" mass="6684">MGVHTRHLAKKTDATTLGDARTSRTSLDARPLGDATDVRARGNGYKNVLDFIITLVVVNSSE</sequence>
<reference evidence="2 3" key="2">
    <citation type="journal article" date="2013" name="PLoS Genet.">
        <title>Comparative genome structure, secondary metabolite, and effector coding capacity across Cochliobolus pathogens.</title>
        <authorList>
            <person name="Condon B.J."/>
            <person name="Leng Y."/>
            <person name="Wu D."/>
            <person name="Bushley K.E."/>
            <person name="Ohm R.A."/>
            <person name="Otillar R."/>
            <person name="Martin J."/>
            <person name="Schackwitz W."/>
            <person name="Grimwood J."/>
            <person name="MohdZainudin N."/>
            <person name="Xue C."/>
            <person name="Wang R."/>
            <person name="Manning V.A."/>
            <person name="Dhillon B."/>
            <person name="Tu Z.J."/>
            <person name="Steffenson B.J."/>
            <person name="Salamov A."/>
            <person name="Sun H."/>
            <person name="Lowry S."/>
            <person name="LaButti K."/>
            <person name="Han J."/>
            <person name="Copeland A."/>
            <person name="Lindquist E."/>
            <person name="Barry K."/>
            <person name="Schmutz J."/>
            <person name="Baker S.E."/>
            <person name="Ciuffetti L.M."/>
            <person name="Grigoriev I.V."/>
            <person name="Zhong S."/>
            <person name="Turgeon B.G."/>
        </authorList>
    </citation>
    <scope>NUCLEOTIDE SEQUENCE [LARGE SCALE GENOMIC DNA]</scope>
    <source>
        <strain evidence="3">28A</strain>
    </source>
</reference>
<proteinExistence type="predicted"/>
<protein>
    <submittedName>
        <fullName evidence="2">Uncharacterized protein</fullName>
    </submittedName>
</protein>
<evidence type="ECO:0000256" key="1">
    <source>
        <dbReference type="SAM" id="MobiDB-lite"/>
    </source>
</evidence>
<accession>R0IGZ6</accession>
<dbReference type="AlphaFoldDB" id="R0IGZ6"/>
<evidence type="ECO:0000313" key="3">
    <source>
        <dbReference type="Proteomes" id="UP000016935"/>
    </source>
</evidence>
<keyword evidence="3" id="KW-1185">Reference proteome</keyword>
<feature type="region of interest" description="Disordered" evidence="1">
    <location>
        <begin position="1"/>
        <end position="36"/>
    </location>
</feature>
<name>R0IGZ6_EXST2</name>
<dbReference type="RefSeq" id="XP_008026849.1">
    <property type="nucleotide sequence ID" value="XM_008028658.1"/>
</dbReference>
<gene>
    <name evidence="2" type="ORF">SETTUDRAFT_20030</name>
</gene>
<organism evidence="2 3">
    <name type="scientific">Exserohilum turcicum (strain 28A)</name>
    <name type="common">Northern leaf blight fungus</name>
    <name type="synonym">Setosphaeria turcica</name>
    <dbReference type="NCBI Taxonomy" id="671987"/>
    <lineage>
        <taxon>Eukaryota</taxon>
        <taxon>Fungi</taxon>
        <taxon>Dikarya</taxon>
        <taxon>Ascomycota</taxon>
        <taxon>Pezizomycotina</taxon>
        <taxon>Dothideomycetes</taxon>
        <taxon>Pleosporomycetidae</taxon>
        <taxon>Pleosporales</taxon>
        <taxon>Pleosporineae</taxon>
        <taxon>Pleosporaceae</taxon>
        <taxon>Exserohilum</taxon>
    </lineage>
</organism>